<evidence type="ECO:0000256" key="2">
    <source>
        <dbReference type="ARBA" id="ARBA00007913"/>
    </source>
</evidence>
<comment type="caution">
    <text evidence="18">The sequence shown here is derived from an EMBL/GenBank/DDBJ whole genome shotgun (WGS) entry which is preliminary data.</text>
</comment>
<feature type="compositionally biased region" description="Low complexity" evidence="16">
    <location>
        <begin position="121"/>
        <end position="133"/>
    </location>
</feature>
<dbReference type="GO" id="GO:0005524">
    <property type="term" value="F:ATP binding"/>
    <property type="evidence" value="ECO:0007669"/>
    <property type="project" value="UniProtKB-KW"/>
</dbReference>
<dbReference type="Pfam" id="PF13087">
    <property type="entry name" value="AAA_12"/>
    <property type="match status" value="1"/>
</dbReference>
<feature type="domain" description="Upf1" evidence="17">
    <location>
        <begin position="331"/>
        <end position="485"/>
    </location>
</feature>
<keyword evidence="3" id="KW-0963">Cytoplasm</keyword>
<dbReference type="InterPro" id="IPR041677">
    <property type="entry name" value="DNA2/NAM7_AAA_11"/>
</dbReference>
<evidence type="ECO:0000256" key="3">
    <source>
        <dbReference type="ARBA" id="ARBA00022490"/>
    </source>
</evidence>
<dbReference type="GO" id="GO:0005737">
    <property type="term" value="C:cytoplasm"/>
    <property type="evidence" value="ECO:0007669"/>
    <property type="project" value="UniProtKB-SubCell"/>
</dbReference>
<feature type="region of interest" description="Disordered" evidence="16">
    <location>
        <begin position="108"/>
        <end position="133"/>
    </location>
</feature>
<comment type="similarity">
    <text evidence="2">Belongs to the DNA2/NAM7 helicase family.</text>
</comment>
<dbReference type="FunFam" id="3.40.50.300:FF:000097">
    <property type="entry name" value="Regulator of nonsense transcripts 1"/>
    <property type="match status" value="1"/>
</dbReference>
<feature type="region of interest" description="C3H" evidence="15">
    <location>
        <begin position="339"/>
        <end position="371"/>
    </location>
</feature>
<dbReference type="CDD" id="cd21407">
    <property type="entry name" value="1B_UPF1-like"/>
    <property type="match status" value="1"/>
</dbReference>
<dbReference type="InterPro" id="IPR027417">
    <property type="entry name" value="P-loop_NTPase"/>
</dbReference>
<evidence type="ECO:0000256" key="7">
    <source>
        <dbReference type="ARBA" id="ARBA00022801"/>
    </source>
</evidence>
<evidence type="ECO:0000256" key="11">
    <source>
        <dbReference type="ARBA" id="ARBA00023161"/>
    </source>
</evidence>
<feature type="compositionally biased region" description="Polar residues" evidence="16">
    <location>
        <begin position="185"/>
        <end position="194"/>
    </location>
</feature>
<dbReference type="Pfam" id="PF09416">
    <property type="entry name" value="UPF1_Zn_bind"/>
    <property type="match status" value="1"/>
</dbReference>
<dbReference type="CDD" id="cd18808">
    <property type="entry name" value="SF1_C_Upf1"/>
    <property type="match status" value="1"/>
</dbReference>
<dbReference type="Pfam" id="PF13086">
    <property type="entry name" value="AAA_11"/>
    <property type="match status" value="1"/>
</dbReference>
<dbReference type="InterPro" id="IPR018999">
    <property type="entry name" value="UPF1_CH/ZBD"/>
</dbReference>
<keyword evidence="11" id="KW-0866">Nonsense-mediated mRNA decay</keyword>
<dbReference type="Gene3D" id="6.10.140.1240">
    <property type="match status" value="1"/>
</dbReference>
<dbReference type="CDD" id="cd21400">
    <property type="entry name" value="ZBD_UPF1-like"/>
    <property type="match status" value="1"/>
</dbReference>
<dbReference type="GO" id="GO:0016787">
    <property type="term" value="F:hydrolase activity"/>
    <property type="evidence" value="ECO:0007669"/>
    <property type="project" value="UniProtKB-KW"/>
</dbReference>
<feature type="region of interest" description="Disordered" evidence="16">
    <location>
        <begin position="292"/>
        <end position="329"/>
    </location>
</feature>
<evidence type="ECO:0000256" key="16">
    <source>
        <dbReference type="SAM" id="MobiDB-lite"/>
    </source>
</evidence>
<dbReference type="PANTHER" id="PTHR10887">
    <property type="entry name" value="DNA2/NAM7 HELICASE FAMILY"/>
    <property type="match status" value="1"/>
</dbReference>
<dbReference type="EMBL" id="MQVM01000014">
    <property type="protein sequence ID" value="ONH73513.1"/>
    <property type="molecule type" value="Genomic_DNA"/>
</dbReference>
<name>A0A1V2LKY4_PICKU</name>
<evidence type="ECO:0000259" key="17">
    <source>
        <dbReference type="PROSITE" id="PS51997"/>
    </source>
</evidence>
<proteinExistence type="inferred from homology"/>
<evidence type="ECO:0000256" key="8">
    <source>
        <dbReference type="ARBA" id="ARBA00022806"/>
    </source>
</evidence>
<reference evidence="19" key="1">
    <citation type="journal article" date="2017" name="Genome Announc.">
        <title>Genome sequences of Cyberlindnera fabianii 65, Pichia kudriavzevii 129, and Saccharomyces cerevisiae 131 isolated from fermented masau fruits in Zimbabwe.</title>
        <authorList>
            <person name="van Rijswijck I.M.H."/>
            <person name="Derks M.F.L."/>
            <person name="Abee T."/>
            <person name="de Ridder D."/>
            <person name="Smid E.J."/>
        </authorList>
    </citation>
    <scope>NUCLEOTIDE SEQUENCE [LARGE SCALE GENOMIC DNA]</scope>
    <source>
        <strain evidence="19">129</strain>
    </source>
</reference>
<keyword evidence="5" id="KW-0547">Nucleotide-binding</keyword>
<keyword evidence="8 18" id="KW-0347">Helicase</keyword>
<dbReference type="AlphaFoldDB" id="A0A1V2LKY4"/>
<evidence type="ECO:0000313" key="19">
    <source>
        <dbReference type="Proteomes" id="UP000189274"/>
    </source>
</evidence>
<keyword evidence="7" id="KW-0378">Hydrolase</keyword>
<evidence type="ECO:0000256" key="4">
    <source>
        <dbReference type="ARBA" id="ARBA00022723"/>
    </source>
</evidence>
<feature type="compositionally biased region" description="Polar residues" evidence="16">
    <location>
        <begin position="223"/>
        <end position="236"/>
    </location>
</feature>
<dbReference type="GO" id="GO:0003724">
    <property type="term" value="F:RNA helicase activity"/>
    <property type="evidence" value="ECO:0007669"/>
    <property type="project" value="UniProtKB-EC"/>
</dbReference>
<feature type="compositionally biased region" description="Basic and acidic residues" evidence="16">
    <location>
        <begin position="302"/>
        <end position="312"/>
    </location>
</feature>
<dbReference type="InterPro" id="IPR045055">
    <property type="entry name" value="DNA2/NAM7-like"/>
</dbReference>
<evidence type="ECO:0000256" key="9">
    <source>
        <dbReference type="ARBA" id="ARBA00022833"/>
    </source>
</evidence>
<dbReference type="GO" id="GO:0003678">
    <property type="term" value="F:DNA helicase activity"/>
    <property type="evidence" value="ECO:0007669"/>
    <property type="project" value="UniProtKB-EC"/>
</dbReference>
<evidence type="ECO:0000256" key="6">
    <source>
        <dbReference type="ARBA" id="ARBA00022771"/>
    </source>
</evidence>
<dbReference type="Gene3D" id="2.40.30.230">
    <property type="match status" value="1"/>
</dbReference>
<evidence type="ECO:0000256" key="12">
    <source>
        <dbReference type="ARBA" id="ARBA00048432"/>
    </source>
</evidence>
<dbReference type="PANTHER" id="PTHR10887:SF364">
    <property type="entry name" value="REGULATOR OF NONSENSE TRANSCRIPTS 1"/>
    <property type="match status" value="1"/>
</dbReference>
<evidence type="ECO:0000256" key="14">
    <source>
        <dbReference type="ARBA" id="ARBA00055561"/>
    </source>
</evidence>
<dbReference type="PROSITE" id="PS51997">
    <property type="entry name" value="UPF1_CH_RICH"/>
    <property type="match status" value="1"/>
</dbReference>
<dbReference type="InterPro" id="IPR040812">
    <property type="entry name" value="UPF1_1B_dom"/>
</dbReference>
<evidence type="ECO:0000256" key="5">
    <source>
        <dbReference type="ARBA" id="ARBA00022741"/>
    </source>
</evidence>
<dbReference type="InterPro" id="IPR014001">
    <property type="entry name" value="Helicase_ATP-bd"/>
</dbReference>
<dbReference type="CDD" id="cd18039">
    <property type="entry name" value="DEXXQc_UPF1"/>
    <property type="match status" value="1"/>
</dbReference>
<dbReference type="InterPro" id="IPR047187">
    <property type="entry name" value="SF1_C_Upf1"/>
</dbReference>
<feature type="region of interest" description="Disordered" evidence="16">
    <location>
        <begin position="183"/>
        <end position="203"/>
    </location>
</feature>
<comment type="function">
    <text evidence="14">RNA-dependent helicase required for nonsense-mediated decay (NMD) of aberrant mRNAs containing premature stop codons and modulates the expression level of normal mRNAs. Also capable of unwinding double-stranded DNA and translocating on single-stranded DNA.</text>
</comment>
<evidence type="ECO:0000256" key="1">
    <source>
        <dbReference type="ARBA" id="ARBA00004496"/>
    </source>
</evidence>
<comment type="catalytic activity">
    <reaction evidence="12">
        <text>ATP + H2O = ADP + phosphate + H(+)</text>
        <dbReference type="Rhea" id="RHEA:13065"/>
        <dbReference type="ChEBI" id="CHEBI:15377"/>
        <dbReference type="ChEBI" id="CHEBI:15378"/>
        <dbReference type="ChEBI" id="CHEBI:30616"/>
        <dbReference type="ChEBI" id="CHEBI:43474"/>
        <dbReference type="ChEBI" id="CHEBI:456216"/>
        <dbReference type="EC" id="3.6.4.12"/>
    </reaction>
    <physiologicalReaction direction="left-to-right" evidence="12">
        <dbReference type="Rhea" id="RHEA:13066"/>
    </physiologicalReaction>
</comment>
<feature type="region of interest" description="Disordered" evidence="16">
    <location>
        <begin position="217"/>
        <end position="243"/>
    </location>
</feature>
<organism evidence="18 19">
    <name type="scientific">Pichia kudriavzevii</name>
    <name type="common">Yeast</name>
    <name type="synonym">Issatchenkia orientalis</name>
    <dbReference type="NCBI Taxonomy" id="4909"/>
    <lineage>
        <taxon>Eukaryota</taxon>
        <taxon>Fungi</taxon>
        <taxon>Dikarya</taxon>
        <taxon>Ascomycota</taxon>
        <taxon>Saccharomycotina</taxon>
        <taxon>Pichiomycetes</taxon>
        <taxon>Pichiales</taxon>
        <taxon>Pichiaceae</taxon>
        <taxon>Pichia</taxon>
    </lineage>
</organism>
<feature type="region of interest" description="C4" evidence="15">
    <location>
        <begin position="399"/>
        <end position="429"/>
    </location>
</feature>
<keyword evidence="4 15" id="KW-0479">Metal-binding</keyword>
<evidence type="ECO:0000313" key="18">
    <source>
        <dbReference type="EMBL" id="ONH73513.1"/>
    </source>
</evidence>
<comment type="subcellular location">
    <subcellularLocation>
        <location evidence="1">Cytoplasm</location>
    </subcellularLocation>
</comment>
<dbReference type="SMART" id="SM00487">
    <property type="entry name" value="DEXDc"/>
    <property type="match status" value="1"/>
</dbReference>
<feature type="region of interest" description="CC/SHH/C" evidence="15">
    <location>
        <begin position="353"/>
        <end position="381"/>
    </location>
</feature>
<gene>
    <name evidence="18" type="ORF">BOH78_3047</name>
</gene>
<dbReference type="Pfam" id="PF18141">
    <property type="entry name" value="UPF1_1B_dom"/>
    <property type="match status" value="1"/>
</dbReference>
<dbReference type="GO" id="GO:0008270">
    <property type="term" value="F:zinc ion binding"/>
    <property type="evidence" value="ECO:0007669"/>
    <property type="project" value="UniProtKB-UniRule"/>
</dbReference>
<dbReference type="VEuPathDB" id="FungiDB:C5L36_0B04440"/>
<evidence type="ECO:0000256" key="13">
    <source>
        <dbReference type="ARBA" id="ARBA00049390"/>
    </source>
</evidence>
<comment type="catalytic activity">
    <reaction evidence="13">
        <text>ATP + H2O = ADP + phosphate + H(+)</text>
        <dbReference type="Rhea" id="RHEA:13065"/>
        <dbReference type="ChEBI" id="CHEBI:15377"/>
        <dbReference type="ChEBI" id="CHEBI:15378"/>
        <dbReference type="ChEBI" id="CHEBI:30616"/>
        <dbReference type="ChEBI" id="CHEBI:43474"/>
        <dbReference type="ChEBI" id="CHEBI:456216"/>
        <dbReference type="EC" id="3.6.4.13"/>
    </reaction>
    <physiologicalReaction direction="left-to-right" evidence="13">
        <dbReference type="Rhea" id="RHEA:13066"/>
    </physiologicalReaction>
</comment>
<keyword evidence="10" id="KW-0067">ATP-binding</keyword>
<accession>A0A1V2LKY4</accession>
<keyword evidence="9 15" id="KW-0862">Zinc</keyword>
<dbReference type="InterPro" id="IPR041679">
    <property type="entry name" value="DNA2/NAM7-like_C"/>
</dbReference>
<evidence type="ECO:0000256" key="15">
    <source>
        <dbReference type="PROSITE-ProRule" id="PRU01341"/>
    </source>
</evidence>
<keyword evidence="6 15" id="KW-0863">Zinc-finger</keyword>
<feature type="region of interest" description="Disordered" evidence="16">
    <location>
        <begin position="683"/>
        <end position="711"/>
    </location>
</feature>
<dbReference type="Gene3D" id="3.40.50.300">
    <property type="entry name" value="P-loop containing nucleotide triphosphate hydrolases"/>
    <property type="match status" value="2"/>
</dbReference>
<sequence length="1280" mass="142603">MTLSSTLKKYIHLNTSTASNTSASDALDTIGDTDTTHTDTTHTPINTLHLPLPNEIQRLQRANLPSMSSPIDIFERSVQPAAPSPDQARNAASSTQMAASFTTSSFNTNTPSLVGSPITSPPSLASPSRSSSSHILSENFTAPVLDSTVELISNNLWDDLDVVQVPHSHPKLNLFKASTDLPLSRCSSPNTNPNSKRRPSNAASIVPNINTAIDGVSLGHIPTRSNTRSKSISSKDSTLHLGPNQSRKSISFYSYSDLCNYENLTKSLSNLSDQETSFISQIPLTASLKHIPSSRRSTIHGSPEDSDAKIDQELGPDDGASQYSNHSNHSNQTANDPACSYCGIHNHSTLVKCDICQKWFCNGKFGNKGSHIITHLVLSKHNRISLHQDAELGDSTLECYNCGSKNIFVLGFVSAKQENVVVILCRLPCAQQKDSNWDTQQWQSLIEDRQLLSWIAHYPNDEDLINAQNINYDQIVKLEMKWRLNKDATLDDLVETEQEVEIPPILMRYTDAYQYQRSFAPLVKIEADYDKALKESKGLNYISVYWSLSLNNRQLASFYFSTVDSLDLKIAVGDEMVLRYEGPELDAPWEGRGYIVRLPDARQEEYTLEMIPSNTPVPTHVTNRFTAEFVWKGISYERMQDALKTFAIDPKAMSNHLYMKLLGIPNASSSSSNDAYIRNESGEAHTNDIDREDENGTATATATSPSTLPVTGINDDEKINVVIPKKLSIPNMPNLNPSQICAVENALTSPLTLIQGPPGTGKTVTSATIVYHLSKMHKKEKILVCAPSNVAVDHLTEKLTSMGLNVVRITAKSREDVDSSVSKYCLHELVKKRAKGEFKKLIKLREEGNELSNEDNQKYFSNLRRSENNIISNCDVICCTCVGAKDKRLDRIKFKTVLIDESTQASEPESLIPIVKGCRQLILVGDHQQLGPVIVNKKASEAGLKQSLFERMIVLGHTPIRLEVQYRMHPALSEFPSNMFYDGSLQNGITNEDRTILNSNFPWPINDIPMMFWAIYGREEISVGGTSYLNRVEAMNVERIITRLFKDGVKPSQIGVITPYEGQRNYILQYMQMNSTLAKKELYSEIEVVSVDAFQGREKDYIILSCVRANSQQLIGFLRDPRRLNVALTRAKYGMMILGNPKALNKDKLWNHLLTFYRSKGCLVEGQIDNLQLSSVQLSRFTEPSMRKPPVHGSTQMSNFDTASLVSYEGSMFGNPGKAAFENDSVWPSLNCSNRHGNSDDNETVVSYNEQFQDESGHESDELANNIKCLTEKFGGDLTF</sequence>
<dbReference type="GO" id="GO:0000184">
    <property type="term" value="P:nuclear-transcribed mRNA catabolic process, nonsense-mediated decay"/>
    <property type="evidence" value="ECO:0007669"/>
    <property type="project" value="UniProtKB-KW"/>
</dbReference>
<dbReference type="SUPFAM" id="SSF52540">
    <property type="entry name" value="P-loop containing nucleoside triphosphate hydrolases"/>
    <property type="match status" value="1"/>
</dbReference>
<dbReference type="GO" id="GO:0003723">
    <property type="term" value="F:RNA binding"/>
    <property type="evidence" value="ECO:0007669"/>
    <property type="project" value="InterPro"/>
</dbReference>
<evidence type="ECO:0000256" key="10">
    <source>
        <dbReference type="ARBA" id="ARBA00022840"/>
    </source>
</evidence>
<dbReference type="Proteomes" id="UP000189274">
    <property type="component" value="Unassembled WGS sequence"/>
</dbReference>
<protein>
    <submittedName>
        <fullName evidence="18">ATP-dependent helicase NAM7</fullName>
    </submittedName>
</protein>